<dbReference type="EMBL" id="JAFBER010000016">
    <property type="protein sequence ID" value="MBM7646130.1"/>
    <property type="molecule type" value="Genomic_DNA"/>
</dbReference>
<feature type="signal peptide" evidence="2">
    <location>
        <begin position="1"/>
        <end position="37"/>
    </location>
</feature>
<organism evidence="3 4">
    <name type="scientific">Scopulibacillus daqui</name>
    <dbReference type="NCBI Taxonomy" id="1469162"/>
    <lineage>
        <taxon>Bacteria</taxon>
        <taxon>Bacillati</taxon>
        <taxon>Bacillota</taxon>
        <taxon>Bacilli</taxon>
        <taxon>Bacillales</taxon>
        <taxon>Sporolactobacillaceae</taxon>
        <taxon>Scopulibacillus</taxon>
    </lineage>
</organism>
<name>A0ABS2Q1G7_9BACL</name>
<evidence type="ECO:0000313" key="3">
    <source>
        <dbReference type="EMBL" id="MBM7646130.1"/>
    </source>
</evidence>
<feature type="region of interest" description="Disordered" evidence="1">
    <location>
        <begin position="338"/>
        <end position="360"/>
    </location>
</feature>
<feature type="chain" id="PRO_5046150245" evidence="2">
    <location>
        <begin position="38"/>
        <end position="518"/>
    </location>
</feature>
<proteinExistence type="predicted"/>
<comment type="caution">
    <text evidence="3">The sequence shown here is derived from an EMBL/GenBank/DDBJ whole genome shotgun (WGS) entry which is preliminary data.</text>
</comment>
<accession>A0ABS2Q1G7</accession>
<keyword evidence="2" id="KW-0732">Signal</keyword>
<evidence type="ECO:0000313" key="4">
    <source>
        <dbReference type="Proteomes" id="UP000808914"/>
    </source>
</evidence>
<feature type="compositionally biased region" description="Polar residues" evidence="1">
    <location>
        <begin position="338"/>
        <end position="355"/>
    </location>
</feature>
<dbReference type="Proteomes" id="UP000808914">
    <property type="component" value="Unassembled WGS sequence"/>
</dbReference>
<evidence type="ECO:0000256" key="1">
    <source>
        <dbReference type="SAM" id="MobiDB-lite"/>
    </source>
</evidence>
<gene>
    <name evidence="3" type="ORF">JOD45_002356</name>
</gene>
<dbReference type="RefSeq" id="WP_205004029.1">
    <property type="nucleotide sequence ID" value="NZ_JAFBER010000016.1"/>
</dbReference>
<sequence>MINRNIFFPVKRKSLVCCVMMTALLAFIIFISKPAYAVSPPPASQSYYMNTIDTNTLYDMGYQKGQEDNKTPGTQNSVIILDFGSQTKSADSGPSLFGGPDASLQEVENAVEAYSKGYWKGTGSDNQSTIHLVVGTNNSSQATYSNGKAWAEMVNHIASYNADHSYSDQVVLDGGNDMEPIFNSPDATKEWVDGYASAYRYFLYNYGSADGCPAEDAPTGSGNGMCSNNWTQEDIYQISWGAPPALAIPEIYNESGTSAKQWQNISKYAAVHDHGMQLKGAMTQDGACNQQDSNCIAGTDNKPEEGWQQLYDQLNKDPDTRQSELPYSTDITWWTDETSAQSSDTTVKSASSERSASMKKSDNIHLPAIKQAIENRHLKDMQQARNKYRLKADVKSIPDVIQHDKKWTAKILSHIDDPINNHQVNFTNGWRGTNQSPKSKGKYSTVEAGALKNDLKQGVIIVHQLNNKRLLISEKKFKTPGKHGAVKVIENRGDHLVIRAKDGYEWIFNTVTGNFQDK</sequence>
<keyword evidence="4" id="KW-1185">Reference proteome</keyword>
<reference evidence="3 4" key="1">
    <citation type="submission" date="2021-01" db="EMBL/GenBank/DDBJ databases">
        <title>Genomic Encyclopedia of Type Strains, Phase IV (KMG-IV): sequencing the most valuable type-strain genomes for metagenomic binning, comparative biology and taxonomic classification.</title>
        <authorList>
            <person name="Goeker M."/>
        </authorList>
    </citation>
    <scope>NUCLEOTIDE SEQUENCE [LARGE SCALE GENOMIC DNA]</scope>
    <source>
        <strain evidence="3 4">DSM 28236</strain>
    </source>
</reference>
<evidence type="ECO:0000256" key="2">
    <source>
        <dbReference type="SAM" id="SignalP"/>
    </source>
</evidence>
<protein>
    <submittedName>
        <fullName evidence="3">Uncharacterized protein</fullName>
    </submittedName>
</protein>